<gene>
    <name evidence="2" type="ORF">HYH02_011871</name>
</gene>
<dbReference type="Proteomes" id="UP000613740">
    <property type="component" value="Unassembled WGS sequence"/>
</dbReference>
<name>A0A835SYN3_9CHLO</name>
<evidence type="ECO:0000313" key="3">
    <source>
        <dbReference type="Proteomes" id="UP000613740"/>
    </source>
</evidence>
<organism evidence="2 3">
    <name type="scientific">Chlamydomonas schloesseri</name>
    <dbReference type="NCBI Taxonomy" id="2026947"/>
    <lineage>
        <taxon>Eukaryota</taxon>
        <taxon>Viridiplantae</taxon>
        <taxon>Chlorophyta</taxon>
        <taxon>core chlorophytes</taxon>
        <taxon>Chlorophyceae</taxon>
        <taxon>CS clade</taxon>
        <taxon>Chlamydomonadales</taxon>
        <taxon>Chlamydomonadaceae</taxon>
        <taxon>Chlamydomonas</taxon>
    </lineage>
</organism>
<sequence length="117" mass="11802">MVIVRADRGGFLHGDVRLANILLVGGCGGSGGGGSGGGGGGEDEAEAVQQAPEGASVAHKAQAEAQVRCVLLDFGSSRLDGSAEEQAAELAKLRRLLGADGRGAADDDGDYDYDYDH</sequence>
<dbReference type="AlphaFoldDB" id="A0A835SYN3"/>
<keyword evidence="3" id="KW-1185">Reference proteome</keyword>
<proteinExistence type="predicted"/>
<dbReference type="PANTHER" id="PTHR37171:SF1">
    <property type="entry name" value="SERINE_THREONINE-PROTEIN KINASE YRZF-RELATED"/>
    <property type="match status" value="1"/>
</dbReference>
<dbReference type="InterPro" id="IPR052396">
    <property type="entry name" value="Meiotic_Drive_Suppr_Kinase"/>
</dbReference>
<evidence type="ECO:0000256" key="1">
    <source>
        <dbReference type="SAM" id="MobiDB-lite"/>
    </source>
</evidence>
<protein>
    <submittedName>
        <fullName evidence="2">Uncharacterized protein</fullName>
    </submittedName>
</protein>
<reference evidence="2" key="1">
    <citation type="journal article" date="2020" name="bioRxiv">
        <title>Comparative genomics of Chlamydomonas.</title>
        <authorList>
            <person name="Craig R.J."/>
            <person name="Hasan A.R."/>
            <person name="Ness R.W."/>
            <person name="Keightley P.D."/>
        </authorList>
    </citation>
    <scope>NUCLEOTIDE SEQUENCE</scope>
    <source>
        <strain evidence="2">CCAP 11/173</strain>
    </source>
</reference>
<dbReference type="OrthoDB" id="552636at2759"/>
<comment type="caution">
    <text evidence="2">The sequence shown here is derived from an EMBL/GenBank/DDBJ whole genome shotgun (WGS) entry which is preliminary data.</text>
</comment>
<evidence type="ECO:0000313" key="2">
    <source>
        <dbReference type="EMBL" id="KAG2435578.1"/>
    </source>
</evidence>
<dbReference type="Gene3D" id="1.10.510.10">
    <property type="entry name" value="Transferase(Phosphotransferase) domain 1"/>
    <property type="match status" value="1"/>
</dbReference>
<feature type="region of interest" description="Disordered" evidence="1">
    <location>
        <begin position="32"/>
        <end position="59"/>
    </location>
</feature>
<dbReference type="PANTHER" id="PTHR37171">
    <property type="entry name" value="SERINE/THREONINE-PROTEIN KINASE YRZF-RELATED"/>
    <property type="match status" value="1"/>
</dbReference>
<dbReference type="EMBL" id="JAEHOD010000052">
    <property type="protein sequence ID" value="KAG2435578.1"/>
    <property type="molecule type" value="Genomic_DNA"/>
</dbReference>
<accession>A0A835SYN3</accession>